<comment type="subcellular location">
    <subcellularLocation>
        <location evidence="1 10">Cytoplasm</location>
    </subcellularLocation>
</comment>
<dbReference type="NCBIfam" id="NF005574">
    <property type="entry name" value="PRK07259.1"/>
    <property type="match status" value="1"/>
</dbReference>
<dbReference type="AlphaFoldDB" id="A0A8T3VLA9"/>
<dbReference type="NCBIfam" id="TIGR01037">
    <property type="entry name" value="pyrD_sub1_fam"/>
    <property type="match status" value="1"/>
</dbReference>
<evidence type="ECO:0000256" key="9">
    <source>
        <dbReference type="ARBA" id="ARBA00023002"/>
    </source>
</evidence>
<feature type="domain" description="Dihydroorotate dehydrogenase catalytic" evidence="11">
    <location>
        <begin position="1"/>
        <end position="283"/>
    </location>
</feature>
<comment type="pathway">
    <text evidence="2 10">Pyrimidine metabolism; UMP biosynthesis via de novo pathway.</text>
</comment>
<organism evidence="12 13">
    <name type="scientific">Methanobrevibacter olleyae</name>
    <dbReference type="NCBI Taxonomy" id="294671"/>
    <lineage>
        <taxon>Archaea</taxon>
        <taxon>Methanobacteriati</taxon>
        <taxon>Methanobacteriota</taxon>
        <taxon>Methanomada group</taxon>
        <taxon>Methanobacteria</taxon>
        <taxon>Methanobacteriales</taxon>
        <taxon>Methanobacteriaceae</taxon>
        <taxon>Methanobrevibacter</taxon>
    </lineage>
</organism>
<feature type="binding site" evidence="10">
    <location>
        <position position="214"/>
    </location>
    <ligand>
        <name>FMN</name>
        <dbReference type="ChEBI" id="CHEBI:58210"/>
    </ligand>
</feature>
<evidence type="ECO:0000256" key="7">
    <source>
        <dbReference type="ARBA" id="ARBA00022643"/>
    </source>
</evidence>
<feature type="binding site" evidence="10">
    <location>
        <position position="43"/>
    </location>
    <ligand>
        <name>substrate</name>
    </ligand>
</feature>
<evidence type="ECO:0000313" key="12">
    <source>
        <dbReference type="EMBL" id="MBE6511913.1"/>
    </source>
</evidence>
<evidence type="ECO:0000256" key="2">
    <source>
        <dbReference type="ARBA" id="ARBA00004725"/>
    </source>
</evidence>
<dbReference type="GO" id="GO:0006207">
    <property type="term" value="P:'de novo' pyrimidine nucleobase biosynthetic process"/>
    <property type="evidence" value="ECO:0007669"/>
    <property type="project" value="InterPro"/>
</dbReference>
<dbReference type="PANTHER" id="PTHR48109">
    <property type="entry name" value="DIHYDROOROTATE DEHYDROGENASE (QUINONE), MITOCHONDRIAL-RELATED"/>
    <property type="match status" value="1"/>
</dbReference>
<dbReference type="InterPro" id="IPR012135">
    <property type="entry name" value="Dihydroorotate_DH_1_2"/>
</dbReference>
<name>A0A8T3VLA9_METOL</name>
<keyword evidence="9 10" id="KW-0560">Oxidoreductase</keyword>
<feature type="binding site" evidence="10">
    <location>
        <position position="161"/>
    </location>
    <ligand>
        <name>FMN</name>
        <dbReference type="ChEBI" id="CHEBI:58210"/>
    </ligand>
</feature>
<comment type="caution">
    <text evidence="10">Lacks conserved residue(s) required for the propagation of feature annotation.</text>
</comment>
<feature type="binding site" evidence="10">
    <location>
        <position position="122"/>
    </location>
    <ligand>
        <name>substrate</name>
    </ligand>
</feature>
<dbReference type="PROSITE" id="PS00911">
    <property type="entry name" value="DHODEHASE_1"/>
    <property type="match status" value="1"/>
</dbReference>
<sequence length="303" mass="31737">MLKTKLCGVSLKNPLMLAAGVLGSHASSLNWILKSGAGAVVSKSFSKEPNDGYKNPTTVAVEGGIINAIGLSSPGVEAFIDELERVDRIKGKSIASIYGATPDEFAYVAGKVEDLVDMIELNVSCPHAMEGYGASIGQNPELTRNVVKAVKDAVDVPILAKLTPNVTDISEIAVAAEEGGADGLTLINSLGPGMRIDIVTGNPILANKFGGMSGPAIKPIAVRCVYDAFSATDIPIVGVGGIRNYADVIEFIYAGASAVQIGTSIMYEGPEIFGRITSDLEEFIEESEFDSINDMVGFAHKEP</sequence>
<dbReference type="InterPro" id="IPR033888">
    <property type="entry name" value="DHOD_1B"/>
</dbReference>
<comment type="subunit">
    <text evidence="4">Heterotetramer of 2 PyrK and 2 PyrD type B subunits.</text>
</comment>
<evidence type="ECO:0000256" key="1">
    <source>
        <dbReference type="ARBA" id="ARBA00004496"/>
    </source>
</evidence>
<reference evidence="12" key="1">
    <citation type="submission" date="2019-04" db="EMBL/GenBank/DDBJ databases">
        <title>Evolution of Biomass-Degrading Anaerobic Consortia Revealed by Metagenomics.</title>
        <authorList>
            <person name="Peng X."/>
        </authorList>
    </citation>
    <scope>NUCLEOTIDE SEQUENCE</scope>
    <source>
        <strain evidence="12">SIG14</strain>
    </source>
</reference>
<keyword evidence="5 10" id="KW-0963">Cytoplasm</keyword>
<dbReference type="GO" id="GO:0044205">
    <property type="term" value="P:'de novo' UMP biosynthetic process"/>
    <property type="evidence" value="ECO:0007669"/>
    <property type="project" value="UniProtKB-UniRule"/>
</dbReference>
<feature type="binding site" evidence="10">
    <location>
        <begin position="262"/>
        <end position="263"/>
    </location>
    <ligand>
        <name>FMN</name>
        <dbReference type="ChEBI" id="CHEBI:58210"/>
    </ligand>
</feature>
<dbReference type="EMBL" id="SUTG01000005">
    <property type="protein sequence ID" value="MBE6511913.1"/>
    <property type="molecule type" value="Genomic_DNA"/>
</dbReference>
<dbReference type="Pfam" id="PF01180">
    <property type="entry name" value="DHO_dh"/>
    <property type="match status" value="1"/>
</dbReference>
<dbReference type="EC" id="1.3.-.-" evidence="10"/>
<evidence type="ECO:0000256" key="3">
    <source>
        <dbReference type="ARBA" id="ARBA00008008"/>
    </source>
</evidence>
<keyword evidence="7 10" id="KW-0288">FMN</keyword>
<dbReference type="InterPro" id="IPR001295">
    <property type="entry name" value="Dihydroorotate_DH_CS"/>
</dbReference>
<keyword evidence="8 10" id="KW-0665">Pyrimidine biosynthesis</keyword>
<dbReference type="CDD" id="cd04740">
    <property type="entry name" value="DHOD_1B_like"/>
    <property type="match status" value="1"/>
</dbReference>
<dbReference type="InterPro" id="IPR050074">
    <property type="entry name" value="DHO_dehydrogenase"/>
</dbReference>
<evidence type="ECO:0000259" key="11">
    <source>
        <dbReference type="Pfam" id="PF01180"/>
    </source>
</evidence>
<evidence type="ECO:0000256" key="6">
    <source>
        <dbReference type="ARBA" id="ARBA00022630"/>
    </source>
</evidence>
<gene>
    <name evidence="10" type="primary">pyrD</name>
    <name evidence="12" type="ORF">E7Z75_02010</name>
</gene>
<evidence type="ECO:0000256" key="5">
    <source>
        <dbReference type="ARBA" id="ARBA00022490"/>
    </source>
</evidence>
<evidence type="ECO:0000313" key="13">
    <source>
        <dbReference type="Proteomes" id="UP000732619"/>
    </source>
</evidence>
<keyword evidence="6 10" id="KW-0285">Flavoprotein</keyword>
<comment type="catalytic activity">
    <reaction evidence="10">
        <text>(S)-dihydroorotate + A = orotate + AH2</text>
        <dbReference type="Rhea" id="RHEA:18073"/>
        <dbReference type="ChEBI" id="CHEBI:13193"/>
        <dbReference type="ChEBI" id="CHEBI:17499"/>
        <dbReference type="ChEBI" id="CHEBI:30839"/>
        <dbReference type="ChEBI" id="CHEBI:30864"/>
    </reaction>
</comment>
<dbReference type="PANTHER" id="PTHR48109:SF1">
    <property type="entry name" value="DIHYDROOROTATE DEHYDROGENASE (FUMARATE)"/>
    <property type="match status" value="1"/>
</dbReference>
<evidence type="ECO:0000256" key="10">
    <source>
        <dbReference type="HAMAP-Rule" id="MF_00224"/>
    </source>
</evidence>
<dbReference type="InterPro" id="IPR013785">
    <property type="entry name" value="Aldolase_TIM"/>
</dbReference>
<comment type="caution">
    <text evidence="12">The sequence shown here is derived from an EMBL/GenBank/DDBJ whole genome shotgun (WGS) entry which is preliminary data.</text>
</comment>
<dbReference type="Proteomes" id="UP000732619">
    <property type="component" value="Unassembled WGS sequence"/>
</dbReference>
<dbReference type="HAMAP" id="MF_00224">
    <property type="entry name" value="DHO_dh_type1"/>
    <property type="match status" value="1"/>
</dbReference>
<comment type="cofactor">
    <cofactor evidence="10">
        <name>FMN</name>
        <dbReference type="ChEBI" id="CHEBI:58210"/>
    </cofactor>
    <text evidence="10">Binds 1 FMN per subunit.</text>
</comment>
<protein>
    <recommendedName>
        <fullName evidence="10">Dihydroorotate dehydrogenase</fullName>
        <shortName evidence="10">DHOD</shortName>
        <shortName evidence="10">DHODase</shortName>
        <shortName evidence="10">DHOdehase</shortName>
        <ecNumber evidence="10">1.3.-.-</ecNumber>
    </recommendedName>
</protein>
<dbReference type="FunFam" id="3.20.20.70:FF:000027">
    <property type="entry name" value="Dihydropyrimidine dehydrogenase [NADP(+)]"/>
    <property type="match status" value="1"/>
</dbReference>
<proteinExistence type="inferred from homology"/>
<feature type="binding site" evidence="10">
    <location>
        <begin position="188"/>
        <end position="189"/>
    </location>
    <ligand>
        <name>substrate</name>
    </ligand>
</feature>
<comment type="similarity">
    <text evidence="3 10">Belongs to the dihydroorotate dehydrogenase family. Type 1 subfamily.</text>
</comment>
<dbReference type="InterPro" id="IPR049622">
    <property type="entry name" value="Dihydroorotate_DH_I"/>
</dbReference>
<dbReference type="InterPro" id="IPR024920">
    <property type="entry name" value="Dihydroorotate_DH_1"/>
</dbReference>
<dbReference type="SUPFAM" id="SSF51395">
    <property type="entry name" value="FMN-linked oxidoreductases"/>
    <property type="match status" value="1"/>
</dbReference>
<evidence type="ECO:0000256" key="4">
    <source>
        <dbReference type="ARBA" id="ARBA00011669"/>
    </source>
</evidence>
<feature type="binding site" evidence="10">
    <location>
        <begin position="43"/>
        <end position="44"/>
    </location>
    <ligand>
        <name>FMN</name>
        <dbReference type="ChEBI" id="CHEBI:58210"/>
    </ligand>
</feature>
<dbReference type="Gene3D" id="3.20.20.70">
    <property type="entry name" value="Aldolase class I"/>
    <property type="match status" value="1"/>
</dbReference>
<dbReference type="InterPro" id="IPR005720">
    <property type="entry name" value="Dihydroorotate_DH_cat"/>
</dbReference>
<dbReference type="GO" id="GO:0004152">
    <property type="term" value="F:dihydroorotate dehydrogenase activity"/>
    <property type="evidence" value="ECO:0007669"/>
    <property type="project" value="UniProtKB-UniRule"/>
</dbReference>
<dbReference type="PROSITE" id="PS00912">
    <property type="entry name" value="DHODEHASE_2"/>
    <property type="match status" value="1"/>
</dbReference>
<feature type="binding site" evidence="10">
    <location>
        <position position="187"/>
    </location>
    <ligand>
        <name>FMN</name>
        <dbReference type="ChEBI" id="CHEBI:58210"/>
    </ligand>
</feature>
<dbReference type="GO" id="GO:0005737">
    <property type="term" value="C:cytoplasm"/>
    <property type="evidence" value="ECO:0007669"/>
    <property type="project" value="UniProtKB-SubCell"/>
</dbReference>
<dbReference type="PIRSF" id="PIRSF000164">
    <property type="entry name" value="DHO_oxidase"/>
    <property type="match status" value="1"/>
</dbReference>
<accession>A0A8T3VLA9</accession>
<feature type="active site" description="Nucleophile" evidence="10">
    <location>
        <position position="125"/>
    </location>
</feature>
<comment type="function">
    <text evidence="10">Catalyzes the conversion of dihydroorotate to orotate.</text>
</comment>
<feature type="binding site" evidence="10">
    <location>
        <begin position="67"/>
        <end position="71"/>
    </location>
    <ligand>
        <name>substrate</name>
    </ligand>
</feature>
<feature type="binding site" evidence="10">
    <location>
        <position position="122"/>
    </location>
    <ligand>
        <name>FMN</name>
        <dbReference type="ChEBI" id="CHEBI:58210"/>
    </ligand>
</feature>
<feature type="binding site" evidence="10">
    <location>
        <begin position="240"/>
        <end position="241"/>
    </location>
    <ligand>
        <name>FMN</name>
        <dbReference type="ChEBI" id="CHEBI:58210"/>
    </ligand>
</feature>
<evidence type="ECO:0000256" key="8">
    <source>
        <dbReference type="ARBA" id="ARBA00022975"/>
    </source>
</evidence>